<dbReference type="EMBL" id="VJMJ01000392">
    <property type="protein sequence ID" value="KAF0721511.1"/>
    <property type="molecule type" value="Genomic_DNA"/>
</dbReference>
<gene>
    <name evidence="2" type="ORF">Ae201684_019105</name>
</gene>
<proteinExistence type="predicted"/>
<comment type="caution">
    <text evidence="2">The sequence shown here is derived from an EMBL/GenBank/DDBJ whole genome shotgun (WGS) entry which is preliminary data.</text>
</comment>
<reference evidence="2 3" key="1">
    <citation type="submission" date="2019-07" db="EMBL/GenBank/DDBJ databases">
        <title>Genomics analysis of Aphanomyces spp. identifies a new class of oomycete effector associated with host adaptation.</title>
        <authorList>
            <person name="Gaulin E."/>
        </authorList>
    </citation>
    <scope>NUCLEOTIDE SEQUENCE [LARGE SCALE GENOMIC DNA]</scope>
    <source>
        <strain evidence="2 3">ATCC 201684</strain>
    </source>
</reference>
<name>A0A6G0W5Z8_9STRA</name>
<keyword evidence="3" id="KW-1185">Reference proteome</keyword>
<feature type="non-terminal residue" evidence="2">
    <location>
        <position position="1"/>
    </location>
</feature>
<dbReference type="Proteomes" id="UP000481153">
    <property type="component" value="Unassembled WGS sequence"/>
</dbReference>
<sequence>GGIPIVYTCICDGLSTPDRDGTAEILGSRRLLDCGLCVTLNRPGGLSSHTLVSKIKPCMSKYKQLFIVYSTVPYYLDNRSNSRANTCIHTQLLVGRVAFIRLKPIHFGDFVDKSIEFLPYQLWMVGYGPTMALTGNGELGFDSGEGALETATTSKEGSRRVNYPILTQGGSDNK</sequence>
<evidence type="ECO:0000313" key="3">
    <source>
        <dbReference type="Proteomes" id="UP000481153"/>
    </source>
</evidence>
<organism evidence="2 3">
    <name type="scientific">Aphanomyces euteiches</name>
    <dbReference type="NCBI Taxonomy" id="100861"/>
    <lineage>
        <taxon>Eukaryota</taxon>
        <taxon>Sar</taxon>
        <taxon>Stramenopiles</taxon>
        <taxon>Oomycota</taxon>
        <taxon>Saprolegniomycetes</taxon>
        <taxon>Saprolegniales</taxon>
        <taxon>Verrucalvaceae</taxon>
        <taxon>Aphanomyces</taxon>
    </lineage>
</organism>
<evidence type="ECO:0000256" key="1">
    <source>
        <dbReference type="SAM" id="MobiDB-lite"/>
    </source>
</evidence>
<evidence type="ECO:0000313" key="2">
    <source>
        <dbReference type="EMBL" id="KAF0721511.1"/>
    </source>
</evidence>
<feature type="region of interest" description="Disordered" evidence="1">
    <location>
        <begin position="151"/>
        <end position="174"/>
    </location>
</feature>
<dbReference type="AlphaFoldDB" id="A0A6G0W5Z8"/>
<accession>A0A6G0W5Z8</accession>
<protein>
    <submittedName>
        <fullName evidence="2">Uncharacterized protein</fullName>
    </submittedName>
</protein>